<protein>
    <submittedName>
        <fullName evidence="1">Uncharacterized protein</fullName>
    </submittedName>
</protein>
<gene>
    <name evidence="1" type="ORF">BN874_1370001</name>
</gene>
<sequence length="62" mass="6842">MPFTHCPTCDNPKGCAQDQNCYKEELAKPDPPYVEESPTVEKAYEAMNAVIGAINARKNKPS</sequence>
<proteinExistence type="predicted"/>
<comment type="caution">
    <text evidence="1">The sequence shown here is derived from an EMBL/GenBank/DDBJ whole genome shotgun (WGS) entry which is preliminary data.</text>
</comment>
<evidence type="ECO:0000313" key="2">
    <source>
        <dbReference type="Proteomes" id="UP000019184"/>
    </source>
</evidence>
<dbReference type="AlphaFoldDB" id="A0A7U7G9U0"/>
<organism evidence="1 2">
    <name type="scientific">Candidatus Contendobacter odensis Run_B_J11</name>
    <dbReference type="NCBI Taxonomy" id="1400861"/>
    <lineage>
        <taxon>Bacteria</taxon>
        <taxon>Pseudomonadati</taxon>
        <taxon>Pseudomonadota</taxon>
        <taxon>Gammaproteobacteria</taxon>
        <taxon>Candidatus Competibacteraceae</taxon>
        <taxon>Candidatus Contendibacter</taxon>
    </lineage>
</organism>
<dbReference type="EMBL" id="CBTK010000043">
    <property type="protein sequence ID" value="CDH43836.1"/>
    <property type="molecule type" value="Genomic_DNA"/>
</dbReference>
<dbReference type="Proteomes" id="UP000019184">
    <property type="component" value="Unassembled WGS sequence"/>
</dbReference>
<reference evidence="1 2" key="1">
    <citation type="journal article" date="2014" name="ISME J.">
        <title>Candidatus Competibacter-lineage genomes retrieved from metagenomes reveal functional metabolic diversity.</title>
        <authorList>
            <person name="McIlroy S.J."/>
            <person name="Albertsen M."/>
            <person name="Andresen E.K."/>
            <person name="Saunders A.M."/>
            <person name="Kristiansen R."/>
            <person name="Stokholm-Bjerregaard M."/>
            <person name="Nielsen K.L."/>
            <person name="Nielsen P.H."/>
        </authorList>
    </citation>
    <scope>NUCLEOTIDE SEQUENCE [LARGE SCALE GENOMIC DNA]</scope>
    <source>
        <strain evidence="1 2">Run_B_J11</strain>
    </source>
</reference>
<keyword evidence="2" id="KW-1185">Reference proteome</keyword>
<name>A0A7U7G9U0_9GAMM</name>
<accession>A0A7U7G9U0</accession>
<evidence type="ECO:0000313" key="1">
    <source>
        <dbReference type="EMBL" id="CDH43836.1"/>
    </source>
</evidence>